<dbReference type="GeneID" id="93710212"/>
<organism evidence="3 4">
    <name type="scientific">Priestia endophytica DSM 13796</name>
    <dbReference type="NCBI Taxonomy" id="1121089"/>
    <lineage>
        <taxon>Bacteria</taxon>
        <taxon>Bacillati</taxon>
        <taxon>Bacillota</taxon>
        <taxon>Bacilli</taxon>
        <taxon>Bacillales</taxon>
        <taxon>Bacillaceae</taxon>
        <taxon>Priestia</taxon>
    </lineage>
</organism>
<feature type="transmembrane region" description="Helical" evidence="1">
    <location>
        <begin position="27"/>
        <end position="49"/>
    </location>
</feature>
<accession>A0A1I5YR52</accession>
<comment type="caution">
    <text evidence="3">The sequence shown here is derived from an EMBL/GenBank/DDBJ whole genome shotgun (WGS) entry which is preliminary data.</text>
</comment>
<keyword evidence="1" id="KW-1133">Transmembrane helix</keyword>
<dbReference type="SMART" id="SM00014">
    <property type="entry name" value="acidPPc"/>
    <property type="match status" value="1"/>
</dbReference>
<dbReference type="RefSeq" id="WP_061805912.1">
    <property type="nucleotide sequence ID" value="NZ_FOXX01000003.1"/>
</dbReference>
<gene>
    <name evidence="3" type="ORF">SAMN02745910_01504</name>
</gene>
<dbReference type="Pfam" id="PF01569">
    <property type="entry name" value="PAP2"/>
    <property type="match status" value="1"/>
</dbReference>
<dbReference type="PANTHER" id="PTHR14969:SF58">
    <property type="entry name" value="UNDECAPRENYL-DIPHOSPHATASE BCRC"/>
    <property type="match status" value="1"/>
</dbReference>
<evidence type="ECO:0000313" key="3">
    <source>
        <dbReference type="EMBL" id="SFQ46711.1"/>
    </source>
</evidence>
<keyword evidence="1" id="KW-0812">Transmembrane</keyword>
<dbReference type="SUPFAM" id="SSF48317">
    <property type="entry name" value="Acid phosphatase/Vanadium-dependent haloperoxidase"/>
    <property type="match status" value="1"/>
</dbReference>
<reference evidence="3 4" key="1">
    <citation type="submission" date="2016-10" db="EMBL/GenBank/DDBJ databases">
        <authorList>
            <person name="Varghese N."/>
            <person name="Submissions S."/>
        </authorList>
    </citation>
    <scope>NUCLEOTIDE SEQUENCE [LARGE SCALE GENOMIC DNA]</scope>
    <source>
        <strain evidence="3 4">DSM 13796</strain>
    </source>
</reference>
<evidence type="ECO:0000313" key="4">
    <source>
        <dbReference type="Proteomes" id="UP000182762"/>
    </source>
</evidence>
<dbReference type="Proteomes" id="UP000182762">
    <property type="component" value="Unassembled WGS sequence"/>
</dbReference>
<evidence type="ECO:0000256" key="1">
    <source>
        <dbReference type="SAM" id="Phobius"/>
    </source>
</evidence>
<sequence>MSIGDLDYSWFEWVNSKADHNVFLDHIMIFFADYLQYAFALLLVVLFLINRNYSRVIAMQAGFALVLGFAVNRVIRFFFFRDRPFVSHEVHQLVEHSTSSSFPSDHATAAFAIAFTIILCGSRTRYIWGILAIGIALSRVWVGVHYPLDIMAGALNGIIMASFTHYIVFKLKPLNPIFESTFFSGRNTTRNF</sequence>
<dbReference type="PANTHER" id="PTHR14969">
    <property type="entry name" value="SPHINGOSINE-1-PHOSPHATE PHOSPHOHYDROLASE"/>
    <property type="match status" value="1"/>
</dbReference>
<feature type="transmembrane region" description="Helical" evidence="1">
    <location>
        <begin position="61"/>
        <end position="80"/>
    </location>
</feature>
<feature type="transmembrane region" description="Helical" evidence="1">
    <location>
        <begin position="126"/>
        <end position="144"/>
    </location>
</feature>
<evidence type="ECO:0000259" key="2">
    <source>
        <dbReference type="SMART" id="SM00014"/>
    </source>
</evidence>
<feature type="transmembrane region" description="Helical" evidence="1">
    <location>
        <begin position="150"/>
        <end position="169"/>
    </location>
</feature>
<dbReference type="InterPro" id="IPR036938">
    <property type="entry name" value="PAP2/HPO_sf"/>
</dbReference>
<protein>
    <submittedName>
        <fullName evidence="3">Undecaprenyl-diphosphatase</fullName>
    </submittedName>
</protein>
<dbReference type="InterPro" id="IPR000326">
    <property type="entry name" value="PAP2/HPO"/>
</dbReference>
<keyword evidence="4" id="KW-1185">Reference proteome</keyword>
<name>A0A1I5YR52_9BACI</name>
<feature type="domain" description="Phosphatidic acid phosphatase type 2/haloperoxidase" evidence="2">
    <location>
        <begin position="56"/>
        <end position="165"/>
    </location>
</feature>
<proteinExistence type="predicted"/>
<dbReference type="EMBL" id="FOXX01000003">
    <property type="protein sequence ID" value="SFQ46711.1"/>
    <property type="molecule type" value="Genomic_DNA"/>
</dbReference>
<keyword evidence="1" id="KW-0472">Membrane</keyword>
<feature type="transmembrane region" description="Helical" evidence="1">
    <location>
        <begin position="100"/>
        <end position="119"/>
    </location>
</feature>
<dbReference type="Gene3D" id="1.20.144.10">
    <property type="entry name" value="Phosphatidic acid phosphatase type 2/haloperoxidase"/>
    <property type="match status" value="1"/>
</dbReference>